<gene>
    <name evidence="9" type="ORF">FAK_12780</name>
</gene>
<dbReference type="PANTHER" id="PTHR31272:SF6">
    <property type="entry name" value="CYTOCHROME C-TYPE BIOGENESIS CCDA-LIKE CHLOROPLASTIC PROTEIN"/>
    <property type="match status" value="1"/>
</dbReference>
<dbReference type="Pfam" id="PF02683">
    <property type="entry name" value="DsbD_TM"/>
    <property type="match status" value="1"/>
</dbReference>
<evidence type="ECO:0000256" key="2">
    <source>
        <dbReference type="ARBA" id="ARBA00006143"/>
    </source>
</evidence>
<keyword evidence="5 7" id="KW-1133">Transmembrane helix</keyword>
<evidence type="ECO:0000259" key="8">
    <source>
        <dbReference type="Pfam" id="PF02683"/>
    </source>
</evidence>
<dbReference type="KEGG" id="dmp:FAK_12780"/>
<keyword evidence="3 7" id="KW-0812">Transmembrane</keyword>
<evidence type="ECO:0000256" key="5">
    <source>
        <dbReference type="ARBA" id="ARBA00022989"/>
    </source>
</evidence>
<evidence type="ECO:0000256" key="6">
    <source>
        <dbReference type="ARBA" id="ARBA00023136"/>
    </source>
</evidence>
<keyword evidence="10" id="KW-1185">Reference proteome</keyword>
<dbReference type="GO" id="GO:0016020">
    <property type="term" value="C:membrane"/>
    <property type="evidence" value="ECO:0007669"/>
    <property type="project" value="UniProtKB-SubCell"/>
</dbReference>
<organism evidence="9 10">
    <name type="scientific">Desulfoferula mesophila</name>
    <dbReference type="NCBI Taxonomy" id="3058419"/>
    <lineage>
        <taxon>Bacteria</taxon>
        <taxon>Pseudomonadati</taxon>
        <taxon>Thermodesulfobacteriota</taxon>
        <taxon>Desulfarculia</taxon>
        <taxon>Desulfarculales</taxon>
        <taxon>Desulfarculaceae</taxon>
        <taxon>Desulfoferula</taxon>
    </lineage>
</organism>
<evidence type="ECO:0000256" key="4">
    <source>
        <dbReference type="ARBA" id="ARBA00022748"/>
    </source>
</evidence>
<dbReference type="InterPro" id="IPR051790">
    <property type="entry name" value="Cytochrome_c-biogenesis_DsbD"/>
</dbReference>
<feature type="domain" description="Cytochrome C biogenesis protein transmembrane" evidence="8">
    <location>
        <begin position="18"/>
        <end position="192"/>
    </location>
</feature>
<feature type="transmembrane region" description="Helical" evidence="7">
    <location>
        <begin position="62"/>
        <end position="86"/>
    </location>
</feature>
<feature type="transmembrane region" description="Helical" evidence="7">
    <location>
        <begin position="92"/>
        <end position="114"/>
    </location>
</feature>
<evidence type="ECO:0000256" key="1">
    <source>
        <dbReference type="ARBA" id="ARBA00004141"/>
    </source>
</evidence>
<name>A0AAU9ECG5_9BACT</name>
<feature type="transmembrane region" description="Helical" evidence="7">
    <location>
        <begin position="7"/>
        <end position="26"/>
    </location>
</feature>
<protein>
    <submittedName>
        <fullName evidence="9">Cytochrome c biogenesis protein</fullName>
    </submittedName>
</protein>
<feature type="transmembrane region" description="Helical" evidence="7">
    <location>
        <begin position="135"/>
        <end position="161"/>
    </location>
</feature>
<dbReference type="Proteomes" id="UP001366166">
    <property type="component" value="Chromosome"/>
</dbReference>
<proteinExistence type="inferred from homology"/>
<accession>A0AAU9ECG5</accession>
<comment type="similarity">
    <text evidence="2">Belongs to the DsbD family.</text>
</comment>
<comment type="subcellular location">
    <subcellularLocation>
        <location evidence="1">Membrane</location>
        <topology evidence="1">Multi-pass membrane protein</topology>
    </subcellularLocation>
</comment>
<dbReference type="InterPro" id="IPR003834">
    <property type="entry name" value="Cyt_c_assmbl_TM_dom"/>
</dbReference>
<dbReference type="EMBL" id="AP028679">
    <property type="protein sequence ID" value="BEQ14212.1"/>
    <property type="molecule type" value="Genomic_DNA"/>
</dbReference>
<feature type="transmembrane region" description="Helical" evidence="7">
    <location>
        <begin position="167"/>
        <end position="189"/>
    </location>
</feature>
<dbReference type="RefSeq" id="WP_338605929.1">
    <property type="nucleotide sequence ID" value="NZ_AP028679.1"/>
</dbReference>
<dbReference type="AlphaFoldDB" id="A0AAU9ECG5"/>
<evidence type="ECO:0000256" key="7">
    <source>
        <dbReference type="SAM" id="Phobius"/>
    </source>
</evidence>
<dbReference type="GO" id="GO:0017004">
    <property type="term" value="P:cytochrome complex assembly"/>
    <property type="evidence" value="ECO:0007669"/>
    <property type="project" value="UniProtKB-KW"/>
</dbReference>
<sequence length="234" mass="24189">MDQLFIALNAWITSGSLVALAGAFGWGVVSVALSPCHLASIPLIATYVAGQDDGVRPRSAAVYAFAFTGGLFLTIALVGAICAWLGRMLGDVGPYWTILVGAVLIWVALDMLGVGRFSLSGSLMNRLRLRGLGGAWVLGLAYGLLSGSCTFGFIAPILAIITVQKDFAAGMAMILLFGLGHALPIALAGSSTALVGRVLDNGSFQQGSLWFKRAAGVGIGLLGAYFIFSPFTGV</sequence>
<evidence type="ECO:0000256" key="3">
    <source>
        <dbReference type="ARBA" id="ARBA00022692"/>
    </source>
</evidence>
<feature type="transmembrane region" description="Helical" evidence="7">
    <location>
        <begin position="210"/>
        <end position="228"/>
    </location>
</feature>
<keyword evidence="4" id="KW-0201">Cytochrome c-type biogenesis</keyword>
<dbReference type="PANTHER" id="PTHR31272">
    <property type="entry name" value="CYTOCHROME C-TYPE BIOGENESIS PROTEIN HI_1454-RELATED"/>
    <property type="match status" value="1"/>
</dbReference>
<evidence type="ECO:0000313" key="10">
    <source>
        <dbReference type="Proteomes" id="UP001366166"/>
    </source>
</evidence>
<evidence type="ECO:0000313" key="9">
    <source>
        <dbReference type="EMBL" id="BEQ14212.1"/>
    </source>
</evidence>
<reference evidence="10" key="1">
    <citation type="journal article" date="2023" name="Arch. Microbiol.">
        <title>Desulfoferula mesophilus gen. nov. sp. nov., a mesophilic sulfate-reducing bacterium isolated from a brackish lake sediment.</title>
        <authorList>
            <person name="Watanabe T."/>
            <person name="Yabe T."/>
            <person name="Tsuji J.M."/>
            <person name="Fukui M."/>
        </authorList>
    </citation>
    <scope>NUCLEOTIDE SEQUENCE [LARGE SCALE GENOMIC DNA]</scope>
    <source>
        <strain evidence="10">12FAK</strain>
    </source>
</reference>
<keyword evidence="6 7" id="KW-0472">Membrane</keyword>